<dbReference type="EMBL" id="UINC01191274">
    <property type="protein sequence ID" value="SVE05833.1"/>
    <property type="molecule type" value="Genomic_DNA"/>
</dbReference>
<feature type="non-terminal residue" evidence="1">
    <location>
        <position position="1"/>
    </location>
</feature>
<accession>A0A383AE11</accession>
<evidence type="ECO:0000313" key="1">
    <source>
        <dbReference type="EMBL" id="SVE05833.1"/>
    </source>
</evidence>
<gene>
    <name evidence="1" type="ORF">METZ01_LOCUS458687</name>
</gene>
<organism evidence="1">
    <name type="scientific">marine metagenome</name>
    <dbReference type="NCBI Taxonomy" id="408172"/>
    <lineage>
        <taxon>unclassified sequences</taxon>
        <taxon>metagenomes</taxon>
        <taxon>ecological metagenomes</taxon>
    </lineage>
</organism>
<reference evidence="1" key="1">
    <citation type="submission" date="2018-05" db="EMBL/GenBank/DDBJ databases">
        <authorList>
            <person name="Lanie J.A."/>
            <person name="Ng W.-L."/>
            <person name="Kazmierczak K.M."/>
            <person name="Andrzejewski T.M."/>
            <person name="Davidsen T.M."/>
            <person name="Wayne K.J."/>
            <person name="Tettelin H."/>
            <person name="Glass J.I."/>
            <person name="Rusch D."/>
            <person name="Podicherti R."/>
            <person name="Tsui H.-C.T."/>
            <person name="Winkler M.E."/>
        </authorList>
    </citation>
    <scope>NUCLEOTIDE SEQUENCE</scope>
</reference>
<name>A0A383AE11_9ZZZZ</name>
<proteinExistence type="predicted"/>
<sequence length="32" mass="3516">PLPGYTFKWTLPDNAHFSPSYTNTIVSSMAAT</sequence>
<protein>
    <submittedName>
        <fullName evidence="1">Uncharacterized protein</fullName>
    </submittedName>
</protein>
<dbReference type="AlphaFoldDB" id="A0A383AE11"/>